<accession>A0A1D6GB14</accession>
<keyword evidence="2" id="KW-0378">Hydrolase</keyword>
<dbReference type="PANTHER" id="PTHR43731:SF14">
    <property type="entry name" value="PRESENILIN-ASSOCIATED RHOMBOID-LIKE PROTEIN, MITOCHONDRIAL"/>
    <property type="match status" value="1"/>
</dbReference>
<organism evidence="3">
    <name type="scientific">Zea mays</name>
    <name type="common">Maize</name>
    <dbReference type="NCBI Taxonomy" id="4577"/>
    <lineage>
        <taxon>Eukaryota</taxon>
        <taxon>Viridiplantae</taxon>
        <taxon>Streptophyta</taxon>
        <taxon>Embryophyta</taxon>
        <taxon>Tracheophyta</taxon>
        <taxon>Spermatophyta</taxon>
        <taxon>Magnoliopsida</taxon>
        <taxon>Liliopsida</taxon>
        <taxon>Poales</taxon>
        <taxon>Poaceae</taxon>
        <taxon>PACMAD clade</taxon>
        <taxon>Panicoideae</taxon>
        <taxon>Andropogonodae</taxon>
        <taxon>Andropogoneae</taxon>
        <taxon>Tripsacinae</taxon>
        <taxon>Zea</taxon>
    </lineage>
</organism>
<name>A0A1D6GB14_MAIZE</name>
<protein>
    <submittedName>
        <fullName evidence="3">RHOMBOID-like protein 12 mitochondrial</fullName>
    </submittedName>
</protein>
<evidence type="ECO:0000256" key="2">
    <source>
        <dbReference type="ARBA" id="ARBA00022801"/>
    </source>
</evidence>
<dbReference type="ExpressionAtlas" id="A0A1D6GB14">
    <property type="expression patterns" value="baseline and differential"/>
</dbReference>
<dbReference type="InterPro" id="IPR050925">
    <property type="entry name" value="Rhomboid_protease_S54"/>
</dbReference>
<comment type="similarity">
    <text evidence="1">Belongs to the peptidase S54 family.</text>
</comment>
<dbReference type="EMBL" id="CM000784">
    <property type="protein sequence ID" value="AQL00275.1"/>
    <property type="molecule type" value="Genomic_DNA"/>
</dbReference>
<dbReference type="PANTHER" id="PTHR43731">
    <property type="entry name" value="RHOMBOID PROTEASE"/>
    <property type="match status" value="1"/>
</dbReference>
<gene>
    <name evidence="3" type="ORF">ZEAMMB73_Zm00001d012681</name>
</gene>
<evidence type="ECO:0000313" key="3">
    <source>
        <dbReference type="EMBL" id="AQL00275.1"/>
    </source>
</evidence>
<reference evidence="3" key="1">
    <citation type="submission" date="2015-12" db="EMBL/GenBank/DDBJ databases">
        <title>Update maize B73 reference genome by single molecule sequencing technologies.</title>
        <authorList>
            <consortium name="Maize Genome Sequencing Project"/>
            <person name="Ware D."/>
        </authorList>
    </citation>
    <scope>NUCLEOTIDE SEQUENCE</scope>
    <source>
        <tissue evidence="3">Seedling</tissue>
    </source>
</reference>
<dbReference type="GO" id="GO:0016787">
    <property type="term" value="F:hydrolase activity"/>
    <property type="evidence" value="ECO:0007669"/>
    <property type="project" value="UniProtKB-KW"/>
</dbReference>
<dbReference type="AlphaFoldDB" id="A0A1D6GB14"/>
<proteinExistence type="inferred from homology"/>
<evidence type="ECO:0000256" key="1">
    <source>
        <dbReference type="ARBA" id="ARBA00009045"/>
    </source>
</evidence>
<sequence>MCPLWHKSCPQLVVASRGISSNWLIGSKHESLPRIWVMCKIKRQTASVKHSIYYLPPFLTLFFVVMIYYLLLLMLNCLFPIFFFLNQITNVFGPAFLLKLYVGGALTGSVFFLLEKAFLAYRKQDYVGWDTSRAAELVCGFLFQQHILKIAAICDMAIESSLMFDDCMSIIDGIAHTLLHSKFDSFCCVHVTQGASAAVNATMLLQIFLYPKGLVYIYFVIPVPAALMGAGLIGADLVRLKRHGDVSGSAPLGGALAAALVWARIRKGWI</sequence>